<dbReference type="EMBL" id="JABWGV010000001">
    <property type="protein sequence ID" value="NVD44018.1"/>
    <property type="molecule type" value="Genomic_DNA"/>
</dbReference>
<keyword evidence="1" id="KW-1133">Transmembrane helix</keyword>
<sequence>MRLFGWTGLTFLVLGVLLREYFYSNAVLEWMNEAYRQGANTYGSGAPMNYFHQNWLVSQTIEMVGIAALVCQILGVGLVGYALAKMQR</sequence>
<dbReference type="AlphaFoldDB" id="A0A850H280"/>
<feature type="transmembrane region" description="Helical" evidence="1">
    <location>
        <begin position="63"/>
        <end position="84"/>
    </location>
</feature>
<dbReference type="RefSeq" id="WP_176266304.1">
    <property type="nucleotide sequence ID" value="NZ_JABWGV010000001.1"/>
</dbReference>
<keyword evidence="3" id="KW-1185">Reference proteome</keyword>
<evidence type="ECO:0000313" key="2">
    <source>
        <dbReference type="EMBL" id="NVD44018.1"/>
    </source>
</evidence>
<evidence type="ECO:0000313" key="3">
    <source>
        <dbReference type="Proteomes" id="UP000561438"/>
    </source>
</evidence>
<organism evidence="2 3">
    <name type="scientific">Qipengyuania atrilutea</name>
    <dbReference type="NCBI Taxonomy" id="2744473"/>
    <lineage>
        <taxon>Bacteria</taxon>
        <taxon>Pseudomonadati</taxon>
        <taxon>Pseudomonadota</taxon>
        <taxon>Alphaproteobacteria</taxon>
        <taxon>Sphingomonadales</taxon>
        <taxon>Erythrobacteraceae</taxon>
        <taxon>Qipengyuania</taxon>
    </lineage>
</organism>
<keyword evidence="1" id="KW-0472">Membrane</keyword>
<proteinExistence type="predicted"/>
<gene>
    <name evidence="2" type="ORF">HUV48_03165</name>
</gene>
<evidence type="ECO:0000256" key="1">
    <source>
        <dbReference type="SAM" id="Phobius"/>
    </source>
</evidence>
<keyword evidence="1" id="KW-0812">Transmembrane</keyword>
<comment type="caution">
    <text evidence="2">The sequence shown here is derived from an EMBL/GenBank/DDBJ whole genome shotgun (WGS) entry which is preliminary data.</text>
</comment>
<dbReference type="Proteomes" id="UP000561438">
    <property type="component" value="Unassembled WGS sequence"/>
</dbReference>
<protein>
    <submittedName>
        <fullName evidence="2">Uncharacterized protein</fullName>
    </submittedName>
</protein>
<name>A0A850H280_9SPHN</name>
<accession>A0A850H280</accession>
<reference evidence="2 3" key="1">
    <citation type="submission" date="2020-06" db="EMBL/GenBank/DDBJ databases">
        <title>Altererythrobacter sp. HHU K3-1.</title>
        <authorList>
            <person name="Zhang D."/>
            <person name="Xue H."/>
        </authorList>
    </citation>
    <scope>NUCLEOTIDE SEQUENCE [LARGE SCALE GENOMIC DNA]</scope>
    <source>
        <strain evidence="2 3">HHU K3-1</strain>
    </source>
</reference>